<organism evidence="4 5">
    <name type="scientific">Paludibaculum fermentans</name>
    <dbReference type="NCBI Taxonomy" id="1473598"/>
    <lineage>
        <taxon>Bacteria</taxon>
        <taxon>Pseudomonadati</taxon>
        <taxon>Acidobacteriota</taxon>
        <taxon>Terriglobia</taxon>
        <taxon>Bryobacterales</taxon>
        <taxon>Bryobacteraceae</taxon>
        <taxon>Paludibaculum</taxon>
    </lineage>
</organism>
<gene>
    <name evidence="4" type="ORF">IRI77_01165</name>
</gene>
<evidence type="ECO:0000256" key="2">
    <source>
        <dbReference type="ARBA" id="ARBA00023277"/>
    </source>
</evidence>
<evidence type="ECO:0000313" key="4">
    <source>
        <dbReference type="EMBL" id="QOY88601.1"/>
    </source>
</evidence>
<evidence type="ECO:0000313" key="5">
    <source>
        <dbReference type="Proteomes" id="UP000593892"/>
    </source>
</evidence>
<dbReference type="Pfam" id="PF02952">
    <property type="entry name" value="Fucose_iso_C"/>
    <property type="match status" value="1"/>
</dbReference>
<sequence>MSKMTLAVIVGNRDFFPDRLVSEGRADILRLFEEMGIEAVILDEEATKLGAVETWQHARLCADLFRSQRDRIDGVLVCLPNFGDEKGVADTLQLSELNVPVLVQAYPDDLTQLSVERRRDAFCGKVSVCNNLRQYGIAYSLTRRHTVHPLTDSFRADLRNFLAVCRVTKGLRRARIGAIGARPNAFNTTRYSEKLLQSAGISVNTIDLSEVFGAAEKIPADDVRVKNHLERIRGYAPCGDTPARSMTQMARLAIVLSDWMAKYDLQATAIQCWTSMQSNFGINPCTVMSMMSEQLLPSACEVDITGVVSMYALQLASGTPSALVDWNNNYGDDDDKCVMFHCGNWAKSFMPDIIISTAPILGSTLGVQNTYGALSGRTPAGPLTYARVSTDDREGRIRAYVGQGQFTDDPLATFGSRAVVHVPALQNLMRYICRNGFEHHAAMNASHSADILTEAFETYLGWSTYHHGAANA</sequence>
<feature type="domain" description="L-fucose isomerase C-terminal" evidence="3">
    <location>
        <begin position="339"/>
        <end position="466"/>
    </location>
</feature>
<dbReference type="GO" id="GO:0006004">
    <property type="term" value="P:fucose metabolic process"/>
    <property type="evidence" value="ECO:0007669"/>
    <property type="project" value="InterPro"/>
</dbReference>
<dbReference type="AlphaFoldDB" id="A0A7S7NRY3"/>
<dbReference type="EMBL" id="CP063849">
    <property type="protein sequence ID" value="QOY88601.1"/>
    <property type="molecule type" value="Genomic_DNA"/>
</dbReference>
<keyword evidence="1 4" id="KW-0413">Isomerase</keyword>
<dbReference type="PANTHER" id="PTHR36120:SF1">
    <property type="entry name" value="L-FUCOSE ISOMERASE C-TERMINAL DOMAIN-CONTAINING PROTEIN"/>
    <property type="match status" value="1"/>
</dbReference>
<dbReference type="PANTHER" id="PTHR36120">
    <property type="entry name" value="FUCOSE ISOMERASE"/>
    <property type="match status" value="1"/>
</dbReference>
<dbReference type="GO" id="GO:0008736">
    <property type="term" value="F:L-fucose isomerase activity"/>
    <property type="evidence" value="ECO:0007669"/>
    <property type="project" value="InterPro"/>
</dbReference>
<dbReference type="GO" id="GO:0005737">
    <property type="term" value="C:cytoplasm"/>
    <property type="evidence" value="ECO:0007669"/>
    <property type="project" value="InterPro"/>
</dbReference>
<keyword evidence="2" id="KW-0119">Carbohydrate metabolism</keyword>
<reference evidence="4 5" key="1">
    <citation type="submission" date="2020-10" db="EMBL/GenBank/DDBJ databases">
        <title>Complete genome sequence of Paludibaculum fermentans P105T, a facultatively anaerobic acidobacterium capable of dissimilatory Fe(III) reduction.</title>
        <authorList>
            <person name="Dedysh S.N."/>
            <person name="Beletsky A.V."/>
            <person name="Kulichevskaya I.S."/>
            <person name="Mardanov A.V."/>
            <person name="Ravin N.V."/>
        </authorList>
    </citation>
    <scope>NUCLEOTIDE SEQUENCE [LARGE SCALE GENOMIC DNA]</scope>
    <source>
        <strain evidence="4 5">P105</strain>
    </source>
</reference>
<dbReference type="SUPFAM" id="SSF53743">
    <property type="entry name" value="FucI/AraA N-terminal and middle domains"/>
    <property type="match status" value="1"/>
</dbReference>
<proteinExistence type="predicted"/>
<evidence type="ECO:0000259" key="3">
    <source>
        <dbReference type="Pfam" id="PF02952"/>
    </source>
</evidence>
<name>A0A7S7NRY3_PALFE</name>
<accession>A0A7S7NRY3</accession>
<protein>
    <submittedName>
        <fullName evidence="4">L-fucose/L-arabinose isomerase family protein</fullName>
    </submittedName>
</protein>
<dbReference type="RefSeq" id="WP_194450263.1">
    <property type="nucleotide sequence ID" value="NZ_CP063849.1"/>
</dbReference>
<dbReference type="KEGG" id="pfer:IRI77_01165"/>
<dbReference type="CDD" id="cd00578">
    <property type="entry name" value="L-fuc_L-ara-isomerases"/>
    <property type="match status" value="1"/>
</dbReference>
<evidence type="ECO:0000256" key="1">
    <source>
        <dbReference type="ARBA" id="ARBA00023235"/>
    </source>
</evidence>
<dbReference type="InterPro" id="IPR009015">
    <property type="entry name" value="Fucose_isomerase_N/cen_sf"/>
</dbReference>
<dbReference type="InterPro" id="IPR015888">
    <property type="entry name" value="Fuc_isomerase_C"/>
</dbReference>
<keyword evidence="5" id="KW-1185">Reference proteome</keyword>
<dbReference type="Proteomes" id="UP000593892">
    <property type="component" value="Chromosome"/>
</dbReference>